<keyword evidence="2" id="KW-1185">Reference proteome</keyword>
<gene>
    <name evidence="1" type="ORF">CFP71_14840</name>
</gene>
<dbReference type="AlphaFoldDB" id="A0A229SBA9"/>
<dbReference type="EMBL" id="NMQT01000051">
    <property type="protein sequence ID" value="OXM56105.1"/>
    <property type="molecule type" value="Genomic_DNA"/>
</dbReference>
<evidence type="ECO:0000313" key="2">
    <source>
        <dbReference type="Proteomes" id="UP000215223"/>
    </source>
</evidence>
<organism evidence="1 2">
    <name type="scientific">Amycolatopsis thailandensis</name>
    <dbReference type="NCBI Taxonomy" id="589330"/>
    <lineage>
        <taxon>Bacteria</taxon>
        <taxon>Bacillati</taxon>
        <taxon>Actinomycetota</taxon>
        <taxon>Actinomycetes</taxon>
        <taxon>Pseudonocardiales</taxon>
        <taxon>Pseudonocardiaceae</taxon>
        <taxon>Amycolatopsis</taxon>
    </lineage>
</organism>
<protein>
    <submittedName>
        <fullName evidence="1">Uncharacterized protein</fullName>
    </submittedName>
</protein>
<dbReference type="OrthoDB" id="3212365at2"/>
<name>A0A229SBA9_9PSEU</name>
<accession>A0A229SBA9</accession>
<comment type="caution">
    <text evidence="1">The sequence shown here is derived from an EMBL/GenBank/DDBJ whole genome shotgun (WGS) entry which is preliminary data.</text>
</comment>
<dbReference type="Proteomes" id="UP000215223">
    <property type="component" value="Unassembled WGS sequence"/>
</dbReference>
<evidence type="ECO:0000313" key="1">
    <source>
        <dbReference type="EMBL" id="OXM56105.1"/>
    </source>
</evidence>
<sequence length="172" mass="19550">MARLCRVQAAGHEVQAFRRRLLGPDPLRPTHELLADLLDGLHGCRLLFHEYSEHDDRDFDDEIHGLAERLDSEFEATVRTVMVPAVCPLPVAVGSWVQAATVPVASRGQSSRVRVAMRVRKHSWNWPRSPDSPPASTVTQLLLSMPAYRRRDVDNDRSSDYRQRLAALNMCW</sequence>
<proteinExistence type="predicted"/>
<reference evidence="1 2" key="1">
    <citation type="submission" date="2017-07" db="EMBL/GenBank/DDBJ databases">
        <title>Amycolatopsis thailandensis Genome sequencing and assembly.</title>
        <authorList>
            <person name="Kaur N."/>
            <person name="Mayilraj S."/>
        </authorList>
    </citation>
    <scope>NUCLEOTIDE SEQUENCE [LARGE SCALE GENOMIC DNA]</scope>
    <source>
        <strain evidence="1 2">JCM 16380</strain>
    </source>
</reference>